<organism evidence="7 8">
    <name type="scientific">Paraburkholderia translucens</name>
    <dbReference type="NCBI Taxonomy" id="2886945"/>
    <lineage>
        <taxon>Bacteria</taxon>
        <taxon>Pseudomonadati</taxon>
        <taxon>Pseudomonadota</taxon>
        <taxon>Betaproteobacteria</taxon>
        <taxon>Burkholderiales</taxon>
        <taxon>Burkholderiaceae</taxon>
        <taxon>Paraburkholderia</taxon>
    </lineage>
</organism>
<dbReference type="InterPro" id="IPR005565">
    <property type="entry name" value="Hemolysn_activator_HlyB_C"/>
</dbReference>
<dbReference type="InterPro" id="IPR013686">
    <property type="entry name" value="Polypept-transport_assoc_ShlB"/>
</dbReference>
<reference evidence="7 8" key="1">
    <citation type="submission" date="2021-11" db="EMBL/GenBank/DDBJ databases">
        <authorList>
            <person name="Oh E.-T."/>
            <person name="Kim S.-B."/>
        </authorList>
    </citation>
    <scope>NUCLEOTIDE SEQUENCE [LARGE SCALE GENOMIC DNA]</scope>
    <source>
        <strain evidence="7 8">MMS20-SJTN17</strain>
    </source>
</reference>
<evidence type="ECO:0008006" key="9">
    <source>
        <dbReference type="Google" id="ProtNLM"/>
    </source>
</evidence>
<keyword evidence="1" id="KW-0472">Membrane</keyword>
<dbReference type="PANTHER" id="PTHR34597">
    <property type="entry name" value="SLR1661 PROTEIN"/>
    <property type="match status" value="1"/>
</dbReference>
<keyword evidence="2" id="KW-0812">Transmembrane</keyword>
<evidence type="ECO:0000313" key="8">
    <source>
        <dbReference type="Proteomes" id="UP001430614"/>
    </source>
</evidence>
<dbReference type="Pfam" id="PF08479">
    <property type="entry name" value="POTRA_2"/>
    <property type="match status" value="1"/>
</dbReference>
<evidence type="ECO:0000256" key="1">
    <source>
        <dbReference type="ARBA" id="ARBA00022452"/>
    </source>
</evidence>
<dbReference type="Gene3D" id="3.10.20.310">
    <property type="entry name" value="membrane protein fhac"/>
    <property type="match status" value="1"/>
</dbReference>
<evidence type="ECO:0000259" key="6">
    <source>
        <dbReference type="Pfam" id="PF08479"/>
    </source>
</evidence>
<evidence type="ECO:0000313" key="7">
    <source>
        <dbReference type="EMBL" id="MCC8405285.1"/>
    </source>
</evidence>
<dbReference type="EMBL" id="JAJITC010000018">
    <property type="protein sequence ID" value="MCC8405285.1"/>
    <property type="molecule type" value="Genomic_DNA"/>
</dbReference>
<evidence type="ECO:0000256" key="3">
    <source>
        <dbReference type="ARBA" id="ARBA00023237"/>
    </source>
</evidence>
<feature type="domain" description="Haemolysin activator HlyB C-terminal" evidence="5">
    <location>
        <begin position="235"/>
        <end position="550"/>
    </location>
</feature>
<dbReference type="PANTHER" id="PTHR34597:SF6">
    <property type="entry name" value="BLR6126 PROTEIN"/>
    <property type="match status" value="1"/>
</dbReference>
<feature type="chain" id="PRO_5045601136" description="Hemolysin activation/secretion protein" evidence="4">
    <location>
        <begin position="34"/>
        <end position="595"/>
    </location>
</feature>
<evidence type="ECO:0000256" key="2">
    <source>
        <dbReference type="ARBA" id="ARBA00022692"/>
    </source>
</evidence>
<keyword evidence="8" id="KW-1185">Reference proteome</keyword>
<dbReference type="RefSeq" id="WP_230564060.1">
    <property type="nucleotide sequence ID" value="NZ_JAJITC010000018.1"/>
</dbReference>
<feature type="signal peptide" evidence="4">
    <location>
        <begin position="1"/>
        <end position="33"/>
    </location>
</feature>
<keyword evidence="1" id="KW-1134">Transmembrane beta strand</keyword>
<accession>A0ABS8KKI5</accession>
<protein>
    <recommendedName>
        <fullName evidence="9">Hemolysin activation/secretion protein</fullName>
    </recommendedName>
</protein>
<dbReference type="InterPro" id="IPR051544">
    <property type="entry name" value="TPS_OM_transporter"/>
</dbReference>
<name>A0ABS8KKI5_9BURK</name>
<evidence type="ECO:0000256" key="4">
    <source>
        <dbReference type="SAM" id="SignalP"/>
    </source>
</evidence>
<keyword evidence="4" id="KW-0732">Signal</keyword>
<dbReference type="Pfam" id="PF03865">
    <property type="entry name" value="ShlB"/>
    <property type="match status" value="1"/>
</dbReference>
<dbReference type="Proteomes" id="UP001430614">
    <property type="component" value="Unassembled WGS sequence"/>
</dbReference>
<evidence type="ECO:0000259" key="5">
    <source>
        <dbReference type="Pfam" id="PF03865"/>
    </source>
</evidence>
<proteinExistence type="predicted"/>
<feature type="domain" description="Polypeptide-transport-associated ShlB-type" evidence="6">
    <location>
        <begin position="99"/>
        <end position="174"/>
    </location>
</feature>
<sequence length="595" mass="64241">MKPSITLRMGSLASAVPSLLVVAGAGFAGPANAQLTPTPVLPLLDPGRFEVPGPNERRISPAELPDILETTPPETPPGPLYTLPEGAAAVEAKPGQQAFEVSKVTLHGVTRYPDETFAPLLRSLANRPVTLADVNAVAAQITARYREDGYVLVRTIVPAQRIEAGELVLEVIEGKLNQAEVKGHESRAMRRYIDRLLSEAPLTGATLERYILLTNDLPGNNVSAVLAPSPSVPGTDIQLNNEFHRWDAFVGVDNRSSRYFGPWQFYGGVSVNDPTGLGDQLSVRAGRSVSGNKMTFVEGAYDVPIGSDGLMLSLLGQYNDGNPDVPAWLNANSRGTTFAARLTYPLIRSRAQTLKLSVAFTSFDGRSVYLDEPDLPPSSNDHIRALRFGASWDFVDAYGGRNLLKGELSQGLPGLGASDQDRANPSRLDGRIDFTKLQVDAQRLQDLGAILPGLGVYLAVTAQTSFGQPLLTPEQFGVGGNFFGRGYDPSEIVGDSGVAGKVELEYNVHHRLGNYTVPTQYYAFWDIGRVWNAPPYSIQSESLASVGLGAHITIAKNMIVSPEVAFPLTRPVIASELNGENGKAPRYYVNFIKRF</sequence>
<dbReference type="Gene3D" id="2.40.160.50">
    <property type="entry name" value="membrane protein fhac: a member of the omp85/tpsb transporter family"/>
    <property type="match status" value="1"/>
</dbReference>
<comment type="caution">
    <text evidence="7">The sequence shown here is derived from an EMBL/GenBank/DDBJ whole genome shotgun (WGS) entry which is preliminary data.</text>
</comment>
<gene>
    <name evidence="7" type="ORF">LJ655_26055</name>
</gene>
<keyword evidence="3" id="KW-0998">Cell outer membrane</keyword>